<dbReference type="GO" id="GO:0005634">
    <property type="term" value="C:nucleus"/>
    <property type="evidence" value="ECO:0007669"/>
    <property type="project" value="TreeGrafter"/>
</dbReference>
<dbReference type="Pfam" id="PF00875">
    <property type="entry name" value="DNA_photolyase"/>
    <property type="match status" value="1"/>
</dbReference>
<keyword evidence="8" id="KW-0456">Lyase</keyword>
<evidence type="ECO:0000256" key="4">
    <source>
        <dbReference type="PIRSR" id="PIRSR602081-1"/>
    </source>
</evidence>
<feature type="site" description="Electron transfer via tryptophanyl radical" evidence="5">
    <location>
        <position position="366"/>
    </location>
</feature>
<dbReference type="SUPFAM" id="SSF52425">
    <property type="entry name" value="Cryptochrome/photolyase, N-terminal domain"/>
    <property type="match status" value="1"/>
</dbReference>
<evidence type="ECO:0000256" key="2">
    <source>
        <dbReference type="ARBA" id="ARBA00022630"/>
    </source>
</evidence>
<feature type="site" description="Electron transfer via tryptophanyl radical" evidence="5">
    <location>
        <position position="389"/>
    </location>
</feature>
<dbReference type="InterPro" id="IPR036134">
    <property type="entry name" value="Crypto/Photolyase_FAD-like_sf"/>
</dbReference>
<protein>
    <submittedName>
        <fullName evidence="8">6-4 photolyase</fullName>
    </submittedName>
</protein>
<dbReference type="PANTHER" id="PTHR11455:SF9">
    <property type="entry name" value="CRYPTOCHROME CIRCADIAN CLOCK 5 ISOFORM X1"/>
    <property type="match status" value="1"/>
</dbReference>
<proteinExistence type="evidence at transcript level"/>
<dbReference type="PANTHER" id="PTHR11455">
    <property type="entry name" value="CRYPTOCHROME"/>
    <property type="match status" value="1"/>
</dbReference>
<comment type="similarity">
    <text evidence="1">Belongs to the DNA photolyase class-1 family.</text>
</comment>
<dbReference type="Gene3D" id="1.25.40.80">
    <property type="match status" value="1"/>
</dbReference>
<feature type="binding site" evidence="4">
    <location>
        <begin position="241"/>
        <end position="245"/>
    </location>
    <ligand>
        <name>FAD</name>
        <dbReference type="ChEBI" id="CHEBI:57692"/>
    </ligand>
</feature>
<keyword evidence="2 4" id="KW-0285">Flavoprotein</keyword>
<dbReference type="SUPFAM" id="SSF48173">
    <property type="entry name" value="Cryptochrome/photolyase FAD-binding domain"/>
    <property type="match status" value="1"/>
</dbReference>
<dbReference type="InterPro" id="IPR036155">
    <property type="entry name" value="Crypto/Photolyase_N_sf"/>
</dbReference>
<dbReference type="GO" id="GO:0071949">
    <property type="term" value="F:FAD binding"/>
    <property type="evidence" value="ECO:0007669"/>
    <property type="project" value="TreeGrafter"/>
</dbReference>
<feature type="site" description="Electron transfer via tryptophanyl radical" evidence="5">
    <location>
        <position position="312"/>
    </location>
</feature>
<dbReference type="GO" id="GO:0003904">
    <property type="term" value="F:deoxyribodipyrimidine photo-lyase activity"/>
    <property type="evidence" value="ECO:0007669"/>
    <property type="project" value="TreeGrafter"/>
</dbReference>
<dbReference type="Pfam" id="PF03441">
    <property type="entry name" value="FAD_binding_7"/>
    <property type="match status" value="1"/>
</dbReference>
<dbReference type="GO" id="GO:0005737">
    <property type="term" value="C:cytoplasm"/>
    <property type="evidence" value="ECO:0007669"/>
    <property type="project" value="TreeGrafter"/>
</dbReference>
<evidence type="ECO:0000256" key="1">
    <source>
        <dbReference type="ARBA" id="ARBA00005862"/>
    </source>
</evidence>
<dbReference type="PROSITE" id="PS51645">
    <property type="entry name" value="PHR_CRY_ALPHA_BETA"/>
    <property type="match status" value="1"/>
</dbReference>
<comment type="cofactor">
    <cofactor evidence="4">
        <name>FAD</name>
        <dbReference type="ChEBI" id="CHEBI:57692"/>
    </cofactor>
    <text evidence="4">Binds 1 FAD per subunit.</text>
</comment>
<organism evidence="8">
    <name type="scientific">Lingulaulax polyedra</name>
    <name type="common">Dinoflagellate</name>
    <name type="synonym">Lingulodinium polyedra</name>
    <dbReference type="NCBI Taxonomy" id="160621"/>
    <lineage>
        <taxon>Eukaryota</taxon>
        <taxon>Sar</taxon>
        <taxon>Alveolata</taxon>
        <taxon>Dinophyceae</taxon>
        <taxon>Gonyaulacales</taxon>
        <taxon>Lingulodiniaceae</taxon>
        <taxon>Lingulaulax</taxon>
    </lineage>
</organism>
<dbReference type="Gene3D" id="3.40.50.620">
    <property type="entry name" value="HUPs"/>
    <property type="match status" value="1"/>
</dbReference>
<feature type="binding site" evidence="4">
    <location>
        <begin position="379"/>
        <end position="381"/>
    </location>
    <ligand>
        <name>FAD</name>
        <dbReference type="ChEBI" id="CHEBI:57692"/>
    </ligand>
</feature>
<sequence length="554" mass="62141">MTGVWFRKCLRLHDNAALIQATRESDHVFPFFILDPWFDRSRVGANRYQFLLDSLSDLDEQLRTKYGSRLLVLRGRPESVFQELFEGKGPFRLQALYWEKDSEPYARERDARVEALAARLDVRTRSFAGHTLLDLDTVVASPGYKPPISMRDVLALVTRCGPIAEPQPEPCVPPLEVQGFEVPSIAEFYDELPTSRGFPGGEREALKRLDATCADVEYVCSFEKPKTASTGRPRAPWEPSTTGLSPYFKFGCLSVRTAWSAIAACYRQRAHSQPPQSLHGQLLFREMFYLLGASVPNFDKAVENPMCKQIPWGEDPALLAAWSEGRTGYPFIDALMRQLRTTGYMHHLGRHAVACFLTRGDLWQHWTRGRDVFDKLLLDADWAVNNGNWLWLAGVAPFSAPYFRIYDPCPGPKSSLNAEQAGEFVRHFVPELRAMPDRFIYKPWTAPRAVQERAGCIVGVDYPAPVVDHAAAREANLGRFKAALAAQPGRELPEKFGPRRPGATSGRGQAEAQVQGRVRGRQPEADADVEMLPSAGAQTKLRRWGKAPDRVLGA</sequence>
<evidence type="ECO:0000256" key="3">
    <source>
        <dbReference type="ARBA" id="ARBA00022827"/>
    </source>
</evidence>
<name>A0A516AGC9_LINPO</name>
<feature type="domain" description="Photolyase/cryptochrome alpha/beta" evidence="7">
    <location>
        <begin position="1"/>
        <end position="132"/>
    </location>
</feature>
<feature type="region of interest" description="Disordered" evidence="6">
    <location>
        <begin position="488"/>
        <end position="554"/>
    </location>
</feature>
<dbReference type="InterPro" id="IPR014729">
    <property type="entry name" value="Rossmann-like_a/b/a_fold"/>
</dbReference>
<dbReference type="GO" id="GO:0032922">
    <property type="term" value="P:circadian regulation of gene expression"/>
    <property type="evidence" value="ECO:0007669"/>
    <property type="project" value="TreeGrafter"/>
</dbReference>
<dbReference type="Gene3D" id="1.10.579.10">
    <property type="entry name" value="DNA Cyclobutane Dipyrimidine Photolyase, subunit A, domain 3"/>
    <property type="match status" value="1"/>
</dbReference>
<reference evidence="8" key="1">
    <citation type="journal article" date="2019" name="Microorganisms">
        <title>DNA Damage Response Pathways in Dinoflagellates.</title>
        <authorList>
            <person name="Li C."/>
            <person name="Wong J."/>
        </authorList>
    </citation>
    <scope>NUCLEOTIDE SEQUENCE</scope>
</reference>
<evidence type="ECO:0000259" key="7">
    <source>
        <dbReference type="PROSITE" id="PS51645"/>
    </source>
</evidence>
<evidence type="ECO:0000256" key="5">
    <source>
        <dbReference type="PIRSR" id="PIRSR602081-2"/>
    </source>
</evidence>
<evidence type="ECO:0000313" key="8">
    <source>
        <dbReference type="EMBL" id="QDO16378.1"/>
    </source>
</evidence>
<dbReference type="InterPro" id="IPR002081">
    <property type="entry name" value="Cryptochrome/DNA_photolyase_1"/>
</dbReference>
<keyword evidence="3 4" id="KW-0274">FAD</keyword>
<accession>A0A516AGC9</accession>
<dbReference type="PRINTS" id="PR00147">
    <property type="entry name" value="DNAPHOTLYASE"/>
</dbReference>
<dbReference type="AlphaFoldDB" id="A0A516AGC9"/>
<feature type="binding site" evidence="4">
    <location>
        <begin position="281"/>
        <end position="288"/>
    </location>
    <ligand>
        <name>FAD</name>
        <dbReference type="ChEBI" id="CHEBI:57692"/>
    </ligand>
</feature>
<evidence type="ECO:0000256" key="6">
    <source>
        <dbReference type="SAM" id="MobiDB-lite"/>
    </source>
</evidence>
<dbReference type="EMBL" id="MN125911">
    <property type="protein sequence ID" value="QDO16378.1"/>
    <property type="molecule type" value="mRNA"/>
</dbReference>
<dbReference type="GO" id="GO:0003677">
    <property type="term" value="F:DNA binding"/>
    <property type="evidence" value="ECO:0007669"/>
    <property type="project" value="TreeGrafter"/>
</dbReference>
<dbReference type="InterPro" id="IPR006050">
    <property type="entry name" value="DNA_photolyase_N"/>
</dbReference>
<dbReference type="GO" id="GO:0043153">
    <property type="term" value="P:entrainment of circadian clock by photoperiod"/>
    <property type="evidence" value="ECO:0007669"/>
    <property type="project" value="TreeGrafter"/>
</dbReference>
<dbReference type="InterPro" id="IPR005101">
    <property type="entry name" value="Cryptochr/Photolyase_FAD-bd"/>
</dbReference>